<comment type="caution">
    <text evidence="3">The sequence shown here is derived from an EMBL/GenBank/DDBJ whole genome shotgun (WGS) entry which is preliminary data.</text>
</comment>
<dbReference type="InterPro" id="IPR036034">
    <property type="entry name" value="PDZ_sf"/>
</dbReference>
<evidence type="ECO:0000313" key="2">
    <source>
        <dbReference type="EMBL" id="CAF4726075.1"/>
    </source>
</evidence>
<evidence type="ECO:0000313" key="3">
    <source>
        <dbReference type="EMBL" id="CAF4749912.1"/>
    </source>
</evidence>
<sequence length="70" mass="7979">RIVHGSIAQGLFSIGDQLLEINNINIQREYRTLDEIVQLMDSLHGTISFLLLPCDEINHGIHNQAFNHNQ</sequence>
<reference evidence="3" key="1">
    <citation type="submission" date="2021-02" db="EMBL/GenBank/DDBJ databases">
        <authorList>
            <person name="Nowell W R."/>
        </authorList>
    </citation>
    <scope>NUCLEOTIDE SEQUENCE</scope>
</reference>
<feature type="non-terminal residue" evidence="3">
    <location>
        <position position="70"/>
    </location>
</feature>
<proteinExistence type="predicted"/>
<protein>
    <recommendedName>
        <fullName evidence="1">PDZ domain-containing protein</fullName>
    </recommendedName>
</protein>
<gene>
    <name evidence="2" type="ORF">BYL167_LOCUS45075</name>
    <name evidence="3" type="ORF">SMN809_LOCUS45084</name>
</gene>
<evidence type="ECO:0000259" key="1">
    <source>
        <dbReference type="PROSITE" id="PS50106"/>
    </source>
</evidence>
<evidence type="ECO:0000313" key="4">
    <source>
        <dbReference type="Proteomes" id="UP000676336"/>
    </source>
</evidence>
<feature type="non-terminal residue" evidence="3">
    <location>
        <position position="1"/>
    </location>
</feature>
<dbReference type="InterPro" id="IPR001478">
    <property type="entry name" value="PDZ"/>
</dbReference>
<dbReference type="PROSITE" id="PS50106">
    <property type="entry name" value="PDZ"/>
    <property type="match status" value="1"/>
</dbReference>
<dbReference type="EMBL" id="CAJOBI010136891">
    <property type="protein sequence ID" value="CAF4749912.1"/>
    <property type="molecule type" value="Genomic_DNA"/>
</dbReference>
<accession>A0A8S3AML5</accession>
<name>A0A8S3AML5_9BILA</name>
<dbReference type="Gene3D" id="2.30.42.10">
    <property type="match status" value="1"/>
</dbReference>
<organism evidence="3 4">
    <name type="scientific">Rotaria magnacalcarata</name>
    <dbReference type="NCBI Taxonomy" id="392030"/>
    <lineage>
        <taxon>Eukaryota</taxon>
        <taxon>Metazoa</taxon>
        <taxon>Spiralia</taxon>
        <taxon>Gnathifera</taxon>
        <taxon>Rotifera</taxon>
        <taxon>Eurotatoria</taxon>
        <taxon>Bdelloidea</taxon>
        <taxon>Philodinida</taxon>
        <taxon>Philodinidae</taxon>
        <taxon>Rotaria</taxon>
    </lineage>
</organism>
<dbReference type="SUPFAM" id="SSF50156">
    <property type="entry name" value="PDZ domain-like"/>
    <property type="match status" value="1"/>
</dbReference>
<dbReference type="AlphaFoldDB" id="A0A8S3AML5"/>
<dbReference type="Proteomes" id="UP000676336">
    <property type="component" value="Unassembled WGS sequence"/>
</dbReference>
<dbReference type="Proteomes" id="UP000681967">
    <property type="component" value="Unassembled WGS sequence"/>
</dbReference>
<feature type="domain" description="PDZ" evidence="1">
    <location>
        <begin position="1"/>
        <end position="55"/>
    </location>
</feature>
<dbReference type="EMBL" id="CAJOBH010124041">
    <property type="protein sequence ID" value="CAF4726075.1"/>
    <property type="molecule type" value="Genomic_DNA"/>
</dbReference>